<evidence type="ECO:0000313" key="4">
    <source>
        <dbReference type="EMBL" id="KAE8331079.1"/>
    </source>
</evidence>
<sequence>MPNRIAIYAHRGWIGSKVVKALAESPASVKILYRPGSSVVGLPSNVSAAVVDIMDQADLIAALRDIDILISLVGHDGIRSQHHLIEAIPKTEVQLFVPSDLAVRYAGQGLGIDLIRAKLEVEEHAKRLAVKTTTVLTGNLAEFALGTPAMGVDLLNNRIIFTGDSASQPLNLCTRSYVAAAYASMFADTPIEILENRTLSLSELKPTGYDLQQALTTKFGVPPAQRTIPVERVSIQVDEMIKKGDPGALAWYTRKNWGNGDQLKFLGTDVWEVEGYTKATLKDLLLEDKLEEYRPLPKEFLVILYVEYADCV</sequence>
<reference evidence="5" key="1">
    <citation type="submission" date="2019-04" db="EMBL/GenBank/DDBJ databases">
        <title>Friends and foes A comparative genomics studyof 23 Aspergillus species from section Flavi.</title>
        <authorList>
            <consortium name="DOE Joint Genome Institute"/>
            <person name="Kjaerbolling I."/>
            <person name="Vesth T."/>
            <person name="Frisvad J.C."/>
            <person name="Nybo J.L."/>
            <person name="Theobald S."/>
            <person name="Kildgaard S."/>
            <person name="Isbrandt T."/>
            <person name="Kuo A."/>
            <person name="Sato A."/>
            <person name="Lyhne E.K."/>
            <person name="Kogle M.E."/>
            <person name="Wiebenga A."/>
            <person name="Kun R.S."/>
            <person name="Lubbers R.J."/>
            <person name="Makela M.R."/>
            <person name="Barry K."/>
            <person name="Chovatia M."/>
            <person name="Clum A."/>
            <person name="Daum C."/>
            <person name="Haridas S."/>
            <person name="He G."/>
            <person name="LaButti K."/>
            <person name="Lipzen A."/>
            <person name="Mondo S."/>
            <person name="Riley R."/>
            <person name="Salamov A."/>
            <person name="Simmons B.A."/>
            <person name="Magnuson J.K."/>
            <person name="Henrissat B."/>
            <person name="Mortensen U.H."/>
            <person name="Larsen T.O."/>
            <person name="Devries R.P."/>
            <person name="Grigoriev I.V."/>
            <person name="Machida M."/>
            <person name="Baker S.E."/>
            <person name="Andersen M.R."/>
        </authorList>
    </citation>
    <scope>NUCLEOTIDE SEQUENCE [LARGE SCALE GENOMIC DNA]</scope>
    <source>
        <strain evidence="5">CBS 130017</strain>
    </source>
</reference>
<organism evidence="4 5">
    <name type="scientific">Aspergillus sergii</name>
    <dbReference type="NCBI Taxonomy" id="1034303"/>
    <lineage>
        <taxon>Eukaryota</taxon>
        <taxon>Fungi</taxon>
        <taxon>Dikarya</taxon>
        <taxon>Ascomycota</taxon>
        <taxon>Pezizomycotina</taxon>
        <taxon>Eurotiomycetes</taxon>
        <taxon>Eurotiomycetidae</taxon>
        <taxon>Eurotiales</taxon>
        <taxon>Aspergillaceae</taxon>
        <taxon>Aspergillus</taxon>
        <taxon>Aspergillus subgen. Circumdati</taxon>
    </lineage>
</organism>
<name>A0A5N6XG50_9EURO</name>
<dbReference type="InterPro" id="IPR008030">
    <property type="entry name" value="NmrA-like"/>
</dbReference>
<dbReference type="InterPro" id="IPR036291">
    <property type="entry name" value="NAD(P)-bd_dom_sf"/>
</dbReference>
<protein>
    <recommendedName>
        <fullName evidence="3">NmrA-like domain-containing protein</fullName>
    </recommendedName>
</protein>
<gene>
    <name evidence="4" type="ORF">BDV39DRAFT_169828</name>
</gene>
<keyword evidence="5" id="KW-1185">Reference proteome</keyword>
<dbReference type="Gene3D" id="3.40.50.720">
    <property type="entry name" value="NAD(P)-binding Rossmann-like Domain"/>
    <property type="match status" value="1"/>
</dbReference>
<evidence type="ECO:0000313" key="5">
    <source>
        <dbReference type="Proteomes" id="UP000325945"/>
    </source>
</evidence>
<evidence type="ECO:0000256" key="2">
    <source>
        <dbReference type="ARBA" id="ARBA00023002"/>
    </source>
</evidence>
<evidence type="ECO:0000256" key="1">
    <source>
        <dbReference type="ARBA" id="ARBA00022857"/>
    </source>
</evidence>
<dbReference type="PANTHER" id="PTHR47706:SF9">
    <property type="entry name" value="NMRA-LIKE DOMAIN-CONTAINING PROTEIN-RELATED"/>
    <property type="match status" value="1"/>
</dbReference>
<dbReference type="SUPFAM" id="SSF51735">
    <property type="entry name" value="NAD(P)-binding Rossmann-fold domains"/>
    <property type="match status" value="1"/>
</dbReference>
<proteinExistence type="predicted"/>
<dbReference type="Pfam" id="PF05368">
    <property type="entry name" value="NmrA"/>
    <property type="match status" value="1"/>
</dbReference>
<dbReference type="PANTHER" id="PTHR47706">
    <property type="entry name" value="NMRA-LIKE FAMILY PROTEIN"/>
    <property type="match status" value="1"/>
</dbReference>
<keyword evidence="1" id="KW-0521">NADP</keyword>
<dbReference type="EMBL" id="ML741771">
    <property type="protein sequence ID" value="KAE8331079.1"/>
    <property type="molecule type" value="Genomic_DNA"/>
</dbReference>
<accession>A0A5N6XG50</accession>
<evidence type="ECO:0000259" key="3">
    <source>
        <dbReference type="Pfam" id="PF05368"/>
    </source>
</evidence>
<keyword evidence="2" id="KW-0560">Oxidoreductase</keyword>
<dbReference type="Proteomes" id="UP000325945">
    <property type="component" value="Unassembled WGS sequence"/>
</dbReference>
<dbReference type="InterPro" id="IPR051609">
    <property type="entry name" value="NmrA/Isoflavone_reductase-like"/>
</dbReference>
<feature type="domain" description="NmrA-like" evidence="3">
    <location>
        <begin position="3"/>
        <end position="231"/>
    </location>
</feature>
<dbReference type="AlphaFoldDB" id="A0A5N6XG50"/>
<dbReference type="GO" id="GO:0016491">
    <property type="term" value="F:oxidoreductase activity"/>
    <property type="evidence" value="ECO:0007669"/>
    <property type="project" value="UniProtKB-KW"/>
</dbReference>